<keyword evidence="7 10" id="KW-0472">Membrane</keyword>
<evidence type="ECO:0000259" key="13">
    <source>
        <dbReference type="Pfam" id="PF00593"/>
    </source>
</evidence>
<keyword evidence="9 10" id="KW-0998">Cell outer membrane</keyword>
<dbReference type="InterPro" id="IPR000531">
    <property type="entry name" value="Beta-barrel_TonB"/>
</dbReference>
<reference evidence="15 16" key="1">
    <citation type="submission" date="2018-11" db="EMBL/GenBank/DDBJ databases">
        <title>Novel bacteria species description.</title>
        <authorList>
            <person name="Han J.-H."/>
        </authorList>
    </citation>
    <scope>NUCLEOTIDE SEQUENCE [LARGE SCALE GENOMIC DNA]</scope>
    <source>
        <strain evidence="15 16">KCTC23259</strain>
    </source>
</reference>
<feature type="chain" id="PRO_5042216553" evidence="12">
    <location>
        <begin position="24"/>
        <end position="636"/>
    </location>
</feature>
<evidence type="ECO:0000256" key="8">
    <source>
        <dbReference type="ARBA" id="ARBA00023170"/>
    </source>
</evidence>
<name>A0AAE3H1W0_9BACT</name>
<dbReference type="Pfam" id="PF07715">
    <property type="entry name" value="Plug"/>
    <property type="match status" value="1"/>
</dbReference>
<evidence type="ECO:0000256" key="10">
    <source>
        <dbReference type="PROSITE-ProRule" id="PRU01360"/>
    </source>
</evidence>
<protein>
    <submittedName>
        <fullName evidence="15">TonB-dependent receptor</fullName>
    </submittedName>
</protein>
<organism evidence="15 16">
    <name type="scientific">Lacihabitans soyangensis</name>
    <dbReference type="NCBI Taxonomy" id="869394"/>
    <lineage>
        <taxon>Bacteria</taxon>
        <taxon>Pseudomonadati</taxon>
        <taxon>Bacteroidota</taxon>
        <taxon>Cytophagia</taxon>
        <taxon>Cytophagales</taxon>
        <taxon>Leadbetterellaceae</taxon>
        <taxon>Lacihabitans</taxon>
    </lineage>
</organism>
<evidence type="ECO:0000256" key="3">
    <source>
        <dbReference type="ARBA" id="ARBA00022452"/>
    </source>
</evidence>
<evidence type="ECO:0000256" key="4">
    <source>
        <dbReference type="ARBA" id="ARBA00022692"/>
    </source>
</evidence>
<feature type="domain" description="TonB-dependent receptor-like beta-barrel" evidence="13">
    <location>
        <begin position="221"/>
        <end position="609"/>
    </location>
</feature>
<feature type="signal peptide" evidence="12">
    <location>
        <begin position="1"/>
        <end position="23"/>
    </location>
</feature>
<dbReference type="Gene3D" id="2.170.130.10">
    <property type="entry name" value="TonB-dependent receptor, plug domain"/>
    <property type="match status" value="1"/>
</dbReference>
<dbReference type="Proteomes" id="UP001204144">
    <property type="component" value="Unassembled WGS sequence"/>
</dbReference>
<dbReference type="PANTHER" id="PTHR30069:SF29">
    <property type="entry name" value="HEMOGLOBIN AND HEMOGLOBIN-HAPTOGLOBIN-BINDING PROTEIN 1-RELATED"/>
    <property type="match status" value="1"/>
</dbReference>
<keyword evidence="5 12" id="KW-0732">Signal</keyword>
<comment type="subcellular location">
    <subcellularLocation>
        <location evidence="1 10">Cell outer membrane</location>
        <topology evidence="1 10">Multi-pass membrane protein</topology>
    </subcellularLocation>
</comment>
<proteinExistence type="inferred from homology"/>
<evidence type="ECO:0000313" key="15">
    <source>
        <dbReference type="EMBL" id="MCP9763393.1"/>
    </source>
</evidence>
<dbReference type="GO" id="GO:0009279">
    <property type="term" value="C:cell outer membrane"/>
    <property type="evidence" value="ECO:0007669"/>
    <property type="project" value="UniProtKB-SubCell"/>
</dbReference>
<sequence length="636" mass="71943">MKFHLTIILFCILKFSFSQDSTAIDLTELSVTANIINTEIKNTGRNITVIDRKTIESSPVKTLDGVLQYALNVDVRSRSAFGVQADISIRGGHYDQTLILVDGVKVNDPQTGHHSLNIPVPFTMIDRIEILQGGTSRVFGPSAFSGVINIITKKISKNSLAANVGLGSFGSKNAGVSTGFIFKKNTASVSLEHMDSDGYMTNTAFKKQTISANLSRIYGKGSLDLTFGAMANHFGASNFYHPKFYKQYEEVDSRLINLAWKHKFTQKLSGILMVNHRTHHDLFDFDDYLGAMKFSSINFHKTAVLDAEWKFKWDNRFGQTAFGAEYRQENVLSNRLGDNLSEPQIVDADLYPNVFYNKSKTRDNLSFFGEHQKKWKKYSLSAGTLANYNSQFGLAFYPGIDLSYFSSQNSTFYASANRSLRFPTFTELYLNTSTVKADPNLKPEKALSLELGHKYQSKVYSSIVSVFYRKTTDAIDKVKRPALAVPTMENIDDINMLGIELSQNILLEEHVKYVKKLTFNYAFLKADRNEQGFQSFYTLNYLRHKFSAGLFLQPIKNSSLAIWYTHKNRAGNYQWDAASPLLAYPKVNLLDIRLWHQIGKVALFIDANNVFDKTYFEHGFVQLPGRWITAGIKADF</sequence>
<keyword evidence="3 10" id="KW-1134">Transmembrane beta strand</keyword>
<evidence type="ECO:0000256" key="9">
    <source>
        <dbReference type="ARBA" id="ARBA00023237"/>
    </source>
</evidence>
<accession>A0AAE3H1W0</accession>
<evidence type="ECO:0000259" key="14">
    <source>
        <dbReference type="Pfam" id="PF07715"/>
    </source>
</evidence>
<evidence type="ECO:0000256" key="5">
    <source>
        <dbReference type="ARBA" id="ARBA00022729"/>
    </source>
</evidence>
<evidence type="ECO:0000256" key="11">
    <source>
        <dbReference type="RuleBase" id="RU003357"/>
    </source>
</evidence>
<keyword evidence="6 11" id="KW-0798">TonB box</keyword>
<dbReference type="InterPro" id="IPR036942">
    <property type="entry name" value="Beta-barrel_TonB_sf"/>
</dbReference>
<comment type="similarity">
    <text evidence="10 11">Belongs to the TonB-dependent receptor family.</text>
</comment>
<dbReference type="PANTHER" id="PTHR30069">
    <property type="entry name" value="TONB-DEPENDENT OUTER MEMBRANE RECEPTOR"/>
    <property type="match status" value="1"/>
</dbReference>
<keyword evidence="16" id="KW-1185">Reference proteome</keyword>
<feature type="domain" description="TonB-dependent receptor plug" evidence="14">
    <location>
        <begin position="41"/>
        <end position="147"/>
    </location>
</feature>
<evidence type="ECO:0000256" key="1">
    <source>
        <dbReference type="ARBA" id="ARBA00004571"/>
    </source>
</evidence>
<dbReference type="GO" id="GO:0044718">
    <property type="term" value="P:siderophore transmembrane transport"/>
    <property type="evidence" value="ECO:0007669"/>
    <property type="project" value="TreeGrafter"/>
</dbReference>
<evidence type="ECO:0000256" key="6">
    <source>
        <dbReference type="ARBA" id="ARBA00023077"/>
    </source>
</evidence>
<dbReference type="Pfam" id="PF00593">
    <property type="entry name" value="TonB_dep_Rec_b-barrel"/>
    <property type="match status" value="1"/>
</dbReference>
<dbReference type="RefSeq" id="WP_255037175.1">
    <property type="nucleotide sequence ID" value="NZ_RJUF01000027.1"/>
</dbReference>
<dbReference type="GO" id="GO:0015344">
    <property type="term" value="F:siderophore uptake transmembrane transporter activity"/>
    <property type="evidence" value="ECO:0007669"/>
    <property type="project" value="TreeGrafter"/>
</dbReference>
<evidence type="ECO:0000256" key="2">
    <source>
        <dbReference type="ARBA" id="ARBA00022448"/>
    </source>
</evidence>
<gene>
    <name evidence="15" type="ORF">EGI31_10520</name>
</gene>
<evidence type="ECO:0000256" key="7">
    <source>
        <dbReference type="ARBA" id="ARBA00023136"/>
    </source>
</evidence>
<dbReference type="Gene3D" id="2.40.170.20">
    <property type="entry name" value="TonB-dependent receptor, beta-barrel domain"/>
    <property type="match status" value="1"/>
</dbReference>
<dbReference type="PROSITE" id="PS52016">
    <property type="entry name" value="TONB_DEPENDENT_REC_3"/>
    <property type="match status" value="1"/>
</dbReference>
<evidence type="ECO:0000313" key="16">
    <source>
        <dbReference type="Proteomes" id="UP001204144"/>
    </source>
</evidence>
<keyword evidence="4 10" id="KW-0812">Transmembrane</keyword>
<dbReference type="SUPFAM" id="SSF56935">
    <property type="entry name" value="Porins"/>
    <property type="match status" value="1"/>
</dbReference>
<dbReference type="InterPro" id="IPR039426">
    <property type="entry name" value="TonB-dep_rcpt-like"/>
</dbReference>
<dbReference type="InterPro" id="IPR012910">
    <property type="entry name" value="Plug_dom"/>
</dbReference>
<dbReference type="InterPro" id="IPR037066">
    <property type="entry name" value="Plug_dom_sf"/>
</dbReference>
<dbReference type="AlphaFoldDB" id="A0AAE3H1W0"/>
<keyword evidence="8 15" id="KW-0675">Receptor</keyword>
<comment type="caution">
    <text evidence="15">The sequence shown here is derived from an EMBL/GenBank/DDBJ whole genome shotgun (WGS) entry which is preliminary data.</text>
</comment>
<evidence type="ECO:0000256" key="12">
    <source>
        <dbReference type="SAM" id="SignalP"/>
    </source>
</evidence>
<dbReference type="EMBL" id="RJUF01000027">
    <property type="protein sequence ID" value="MCP9763393.1"/>
    <property type="molecule type" value="Genomic_DNA"/>
</dbReference>
<keyword evidence="2 10" id="KW-0813">Transport</keyword>